<dbReference type="SUPFAM" id="SSF103481">
    <property type="entry name" value="Multidrug resistance efflux transporter EmrE"/>
    <property type="match status" value="1"/>
</dbReference>
<dbReference type="PANTHER" id="PTHR12570:SF85">
    <property type="entry name" value="DUF803 DOMAIN MEMBRANE PROTEIN (AFU_ORTHOLOGUE AFUA_1G15880)"/>
    <property type="match status" value="1"/>
</dbReference>
<feature type="transmembrane region" description="Helical" evidence="5">
    <location>
        <begin position="272"/>
        <end position="290"/>
    </location>
</feature>
<name>A0AAD6TQ53_9AGAR</name>
<feature type="transmembrane region" description="Helical" evidence="5">
    <location>
        <begin position="77"/>
        <end position="96"/>
    </location>
</feature>
<sequence>MVDDKWIGLTLAVISSLAIGTSTVITKKGLTAAADGTSATDNMSYLRNPVWWTGMSTLIVGEFANFAAYTFAPPVMVTPLGALSVIIGAVLASFLLKEHLGHLGRVGCALCLLGSSIIVLHAPEDEPLESVTQFLEFAIQPGFLLYCFTVTVFSLVMAYGAAPKYGRTNPLVYISIASLMGSVSVMFVKGFGVAVKLTFAGHNQFVYPSTYLFGAISAGCIVVQLHYSNRALDIFSVNLVNPVYYTGFCTATIVASLILFRGLNTDNATNTVSLLIGFVVTFLGVHVLNLSMLDASAAATDGIATALANDEWAGLGAPGERRRDSVGLGLGGGRHGLYSVLTPQFGSFDAGRGGDTVGLLRLVEEDEDEEMRPDIRISPRPV</sequence>
<dbReference type="PANTHER" id="PTHR12570">
    <property type="match status" value="1"/>
</dbReference>
<feature type="transmembrane region" description="Helical" evidence="5">
    <location>
        <begin position="205"/>
        <end position="227"/>
    </location>
</feature>
<dbReference type="GO" id="GO:0015095">
    <property type="term" value="F:magnesium ion transmembrane transporter activity"/>
    <property type="evidence" value="ECO:0007669"/>
    <property type="project" value="InterPro"/>
</dbReference>
<protein>
    <submittedName>
        <fullName evidence="6">DUF803-domain-containing protein</fullName>
    </submittedName>
</protein>
<feature type="transmembrane region" description="Helical" evidence="5">
    <location>
        <begin position="239"/>
        <end position="260"/>
    </location>
</feature>
<keyword evidence="7" id="KW-1185">Reference proteome</keyword>
<evidence type="ECO:0000313" key="7">
    <source>
        <dbReference type="Proteomes" id="UP001222325"/>
    </source>
</evidence>
<feature type="transmembrane region" description="Helical" evidence="5">
    <location>
        <begin position="143"/>
        <end position="162"/>
    </location>
</feature>
<evidence type="ECO:0000256" key="3">
    <source>
        <dbReference type="ARBA" id="ARBA00022989"/>
    </source>
</evidence>
<dbReference type="InterPro" id="IPR037185">
    <property type="entry name" value="EmrE-like"/>
</dbReference>
<gene>
    <name evidence="6" type="ORF">B0H15DRAFT_869697</name>
</gene>
<evidence type="ECO:0000256" key="2">
    <source>
        <dbReference type="ARBA" id="ARBA00022692"/>
    </source>
</evidence>
<keyword evidence="3 5" id="KW-1133">Transmembrane helix</keyword>
<feature type="transmembrane region" description="Helical" evidence="5">
    <location>
        <begin position="171"/>
        <end position="193"/>
    </location>
</feature>
<feature type="transmembrane region" description="Helical" evidence="5">
    <location>
        <begin position="103"/>
        <end position="123"/>
    </location>
</feature>
<dbReference type="EMBL" id="JARJCN010000121">
    <property type="protein sequence ID" value="KAJ7071880.1"/>
    <property type="molecule type" value="Genomic_DNA"/>
</dbReference>
<dbReference type="InterPro" id="IPR008521">
    <property type="entry name" value="Mg_trans_NIPA"/>
</dbReference>
<evidence type="ECO:0000256" key="1">
    <source>
        <dbReference type="ARBA" id="ARBA00004141"/>
    </source>
</evidence>
<dbReference type="AlphaFoldDB" id="A0AAD6TQ53"/>
<reference evidence="6" key="1">
    <citation type="submission" date="2023-03" db="EMBL/GenBank/DDBJ databases">
        <title>Massive genome expansion in bonnet fungi (Mycena s.s.) driven by repeated elements and novel gene families across ecological guilds.</title>
        <authorList>
            <consortium name="Lawrence Berkeley National Laboratory"/>
            <person name="Harder C.B."/>
            <person name="Miyauchi S."/>
            <person name="Viragh M."/>
            <person name="Kuo A."/>
            <person name="Thoen E."/>
            <person name="Andreopoulos B."/>
            <person name="Lu D."/>
            <person name="Skrede I."/>
            <person name="Drula E."/>
            <person name="Henrissat B."/>
            <person name="Morin E."/>
            <person name="Kohler A."/>
            <person name="Barry K."/>
            <person name="LaButti K."/>
            <person name="Morin E."/>
            <person name="Salamov A."/>
            <person name="Lipzen A."/>
            <person name="Mereny Z."/>
            <person name="Hegedus B."/>
            <person name="Baldrian P."/>
            <person name="Stursova M."/>
            <person name="Weitz H."/>
            <person name="Taylor A."/>
            <person name="Grigoriev I.V."/>
            <person name="Nagy L.G."/>
            <person name="Martin F."/>
            <person name="Kauserud H."/>
        </authorList>
    </citation>
    <scope>NUCLEOTIDE SEQUENCE</scope>
    <source>
        <strain evidence="6">CBHHK173m</strain>
    </source>
</reference>
<dbReference type="GO" id="GO:0016020">
    <property type="term" value="C:membrane"/>
    <property type="evidence" value="ECO:0007669"/>
    <property type="project" value="UniProtKB-SubCell"/>
</dbReference>
<organism evidence="6 7">
    <name type="scientific">Mycena belliarum</name>
    <dbReference type="NCBI Taxonomy" id="1033014"/>
    <lineage>
        <taxon>Eukaryota</taxon>
        <taxon>Fungi</taxon>
        <taxon>Dikarya</taxon>
        <taxon>Basidiomycota</taxon>
        <taxon>Agaricomycotina</taxon>
        <taxon>Agaricomycetes</taxon>
        <taxon>Agaricomycetidae</taxon>
        <taxon>Agaricales</taxon>
        <taxon>Marasmiineae</taxon>
        <taxon>Mycenaceae</taxon>
        <taxon>Mycena</taxon>
    </lineage>
</organism>
<comment type="subcellular location">
    <subcellularLocation>
        <location evidence="1">Membrane</location>
        <topology evidence="1">Multi-pass membrane protein</topology>
    </subcellularLocation>
</comment>
<feature type="transmembrane region" description="Helical" evidence="5">
    <location>
        <begin position="6"/>
        <end position="25"/>
    </location>
</feature>
<proteinExistence type="predicted"/>
<keyword evidence="2 5" id="KW-0812">Transmembrane</keyword>
<dbReference type="Proteomes" id="UP001222325">
    <property type="component" value="Unassembled WGS sequence"/>
</dbReference>
<accession>A0AAD6TQ53</accession>
<evidence type="ECO:0000256" key="5">
    <source>
        <dbReference type="SAM" id="Phobius"/>
    </source>
</evidence>
<keyword evidence="4 5" id="KW-0472">Membrane</keyword>
<comment type="caution">
    <text evidence="6">The sequence shown here is derived from an EMBL/GenBank/DDBJ whole genome shotgun (WGS) entry which is preliminary data.</text>
</comment>
<evidence type="ECO:0000313" key="6">
    <source>
        <dbReference type="EMBL" id="KAJ7071880.1"/>
    </source>
</evidence>
<evidence type="ECO:0000256" key="4">
    <source>
        <dbReference type="ARBA" id="ARBA00023136"/>
    </source>
</evidence>
<dbReference type="Pfam" id="PF05653">
    <property type="entry name" value="Mg_trans_NIPA"/>
    <property type="match status" value="1"/>
</dbReference>